<dbReference type="InterPro" id="IPR003033">
    <property type="entry name" value="SCP2_sterol-bd_dom"/>
</dbReference>
<evidence type="ECO:0000259" key="1">
    <source>
        <dbReference type="Pfam" id="PF02036"/>
    </source>
</evidence>
<keyword evidence="3" id="KW-1185">Reference proteome</keyword>
<dbReference type="Pfam" id="PF02036">
    <property type="entry name" value="SCP2"/>
    <property type="match status" value="1"/>
</dbReference>
<comment type="caution">
    <text evidence="2">The sequence shown here is derived from an EMBL/GenBank/DDBJ whole genome shotgun (WGS) entry which is preliminary data.</text>
</comment>
<feature type="domain" description="SCP2" evidence="1">
    <location>
        <begin position="46"/>
        <end position="150"/>
    </location>
</feature>
<proteinExistence type="predicted"/>
<evidence type="ECO:0000313" key="3">
    <source>
        <dbReference type="Proteomes" id="UP000292003"/>
    </source>
</evidence>
<gene>
    <name evidence="2" type="ORF">EWH70_04325</name>
</gene>
<evidence type="ECO:0000313" key="2">
    <source>
        <dbReference type="EMBL" id="RZQ65450.1"/>
    </source>
</evidence>
<name>A0A4Q7JC58_9PSEU</name>
<dbReference type="Gene3D" id="3.30.1050.10">
    <property type="entry name" value="SCP2 sterol-binding domain"/>
    <property type="match status" value="1"/>
</dbReference>
<dbReference type="InterPro" id="IPR036527">
    <property type="entry name" value="SCP2_sterol-bd_dom_sf"/>
</dbReference>
<sequence length="155" mass="16670">MLDSAGSGIELGGLSTPTLVSVVSRASKEQINAIAEHDVLRPVFLDEIFRRMADQVIEEKARNASFVIGWRFTDGDGDGGFDRFQTVVEDGVCVSSADLGREPDATVTLSAADFIRMATGCAAPTAMFVTGKVRVKGDYALAVRFSSYFDIPKPE</sequence>
<dbReference type="EMBL" id="SFCC01000002">
    <property type="protein sequence ID" value="RZQ65450.1"/>
    <property type="molecule type" value="Genomic_DNA"/>
</dbReference>
<dbReference type="OrthoDB" id="5243187at2"/>
<organism evidence="2 3">
    <name type="scientific">Amycolatopsis suaedae</name>
    <dbReference type="NCBI Taxonomy" id="2510978"/>
    <lineage>
        <taxon>Bacteria</taxon>
        <taxon>Bacillati</taxon>
        <taxon>Actinomycetota</taxon>
        <taxon>Actinomycetes</taxon>
        <taxon>Pseudonocardiales</taxon>
        <taxon>Pseudonocardiaceae</taxon>
        <taxon>Amycolatopsis</taxon>
    </lineage>
</organism>
<dbReference type="AlphaFoldDB" id="A0A4Q7JC58"/>
<dbReference type="Proteomes" id="UP000292003">
    <property type="component" value="Unassembled WGS sequence"/>
</dbReference>
<accession>A0A4Q7JC58</accession>
<reference evidence="2 3" key="1">
    <citation type="submission" date="2019-02" db="EMBL/GenBank/DDBJ databases">
        <title>Draft genome sequence of Amycolatopsis sp. 8-3EHSu isolated from roots of Suaeda maritima.</title>
        <authorList>
            <person name="Duangmal K."/>
            <person name="Chantavorakit T."/>
        </authorList>
    </citation>
    <scope>NUCLEOTIDE SEQUENCE [LARGE SCALE GENOMIC DNA]</scope>
    <source>
        <strain evidence="2 3">8-3EHSu</strain>
    </source>
</reference>
<dbReference type="SUPFAM" id="SSF55718">
    <property type="entry name" value="SCP-like"/>
    <property type="match status" value="1"/>
</dbReference>
<protein>
    <submittedName>
        <fullName evidence="2">SCP2 sterol-binding domain-containing protein</fullName>
    </submittedName>
</protein>